<organism evidence="5 6">
    <name type="scientific">Nepenthes gracilis</name>
    <name type="common">Slender pitcher plant</name>
    <dbReference type="NCBI Taxonomy" id="150966"/>
    <lineage>
        <taxon>Eukaryota</taxon>
        <taxon>Viridiplantae</taxon>
        <taxon>Streptophyta</taxon>
        <taxon>Embryophyta</taxon>
        <taxon>Tracheophyta</taxon>
        <taxon>Spermatophyta</taxon>
        <taxon>Magnoliopsida</taxon>
        <taxon>eudicotyledons</taxon>
        <taxon>Gunneridae</taxon>
        <taxon>Pentapetalae</taxon>
        <taxon>Caryophyllales</taxon>
        <taxon>Nepenthaceae</taxon>
        <taxon>Nepenthes</taxon>
    </lineage>
</organism>
<evidence type="ECO:0000256" key="2">
    <source>
        <dbReference type="RuleBase" id="RU369065"/>
    </source>
</evidence>
<dbReference type="InterPro" id="IPR010399">
    <property type="entry name" value="Tify_dom"/>
</dbReference>
<accession>A0AAD3TK36</accession>
<dbReference type="PANTHER" id="PTHR33077:SF140">
    <property type="entry name" value="PROTEIN TIFY 10B"/>
    <property type="match status" value="1"/>
</dbReference>
<comment type="subcellular location">
    <subcellularLocation>
        <location evidence="2">Nucleus</location>
    </subcellularLocation>
</comment>
<comment type="caution">
    <text evidence="5">The sequence shown here is derived from an EMBL/GenBank/DDBJ whole genome shotgun (WGS) entry which is preliminary data.</text>
</comment>
<gene>
    <name evidence="5" type="ORF">Nepgr_032329</name>
</gene>
<evidence type="ECO:0000313" key="6">
    <source>
        <dbReference type="Proteomes" id="UP001279734"/>
    </source>
</evidence>
<dbReference type="Pfam" id="PF06200">
    <property type="entry name" value="tify"/>
    <property type="match status" value="1"/>
</dbReference>
<keyword evidence="2" id="KW-0539">Nucleus</keyword>
<evidence type="ECO:0000313" key="5">
    <source>
        <dbReference type="EMBL" id="GMH30486.1"/>
    </source>
</evidence>
<dbReference type="InterPro" id="IPR040390">
    <property type="entry name" value="TIFY/JAZ"/>
</dbReference>
<protein>
    <recommendedName>
        <fullName evidence="2">Protein TIFY</fullName>
    </recommendedName>
    <alternativeName>
        <fullName evidence="2">Jasmonate ZIM domain-containing protein</fullName>
    </alternativeName>
</protein>
<proteinExistence type="inferred from homology"/>
<feature type="region of interest" description="Disordered" evidence="3">
    <location>
        <begin position="86"/>
        <end position="112"/>
    </location>
</feature>
<dbReference type="PANTHER" id="PTHR33077">
    <property type="entry name" value="PROTEIN TIFY 4A-RELATED-RELATED"/>
    <property type="match status" value="1"/>
</dbReference>
<sequence>MRSSCVSDDAWASLDDVVSMAPAAAKENVDPHGAPEYHLWNEGVNKAASSESRAAQMTIFYAGQVIVFNDFPGDKANEIIELASRGSSQKFSTSVSNSAKSTADSSNLIPPH</sequence>
<dbReference type="PROSITE" id="PS51320">
    <property type="entry name" value="TIFY"/>
    <property type="match status" value="1"/>
</dbReference>
<evidence type="ECO:0000256" key="3">
    <source>
        <dbReference type="SAM" id="MobiDB-lite"/>
    </source>
</evidence>
<dbReference type="GO" id="GO:0009611">
    <property type="term" value="P:response to wounding"/>
    <property type="evidence" value="ECO:0007669"/>
    <property type="project" value="UniProtKB-UniRule"/>
</dbReference>
<name>A0AAD3TK36_NEPGR</name>
<comment type="function">
    <text evidence="2">Repressor of jasmonate responses.</text>
</comment>
<dbReference type="EMBL" id="BSYO01000038">
    <property type="protein sequence ID" value="GMH30486.1"/>
    <property type="molecule type" value="Genomic_DNA"/>
</dbReference>
<reference evidence="5" key="1">
    <citation type="submission" date="2023-05" db="EMBL/GenBank/DDBJ databases">
        <title>Nepenthes gracilis genome sequencing.</title>
        <authorList>
            <person name="Fukushima K."/>
        </authorList>
    </citation>
    <scope>NUCLEOTIDE SEQUENCE</scope>
    <source>
        <strain evidence="5">SING2019-196</strain>
    </source>
</reference>
<dbReference type="AlphaFoldDB" id="A0AAD3TK36"/>
<evidence type="ECO:0000256" key="1">
    <source>
        <dbReference type="ARBA" id="ARBA00008614"/>
    </source>
</evidence>
<dbReference type="SMART" id="SM00979">
    <property type="entry name" value="TIFY"/>
    <property type="match status" value="1"/>
</dbReference>
<evidence type="ECO:0000259" key="4">
    <source>
        <dbReference type="PROSITE" id="PS51320"/>
    </source>
</evidence>
<comment type="domain">
    <text evidence="2">The jas domain is required for interaction with COI1.</text>
</comment>
<comment type="similarity">
    <text evidence="1 2">Belongs to the TIFY/JAZ family.</text>
</comment>
<keyword evidence="2" id="KW-1184">Jasmonic acid signaling pathway</keyword>
<feature type="domain" description="Tify" evidence="4">
    <location>
        <begin position="50"/>
        <end position="85"/>
    </location>
</feature>
<dbReference type="GO" id="GO:0005634">
    <property type="term" value="C:nucleus"/>
    <property type="evidence" value="ECO:0007669"/>
    <property type="project" value="UniProtKB-SubCell"/>
</dbReference>
<dbReference type="GO" id="GO:0031347">
    <property type="term" value="P:regulation of defense response"/>
    <property type="evidence" value="ECO:0007669"/>
    <property type="project" value="UniProtKB-UniRule"/>
</dbReference>
<keyword evidence="6" id="KW-1185">Reference proteome</keyword>
<dbReference type="GO" id="GO:2000022">
    <property type="term" value="P:regulation of jasmonic acid mediated signaling pathway"/>
    <property type="evidence" value="ECO:0007669"/>
    <property type="project" value="UniProtKB-UniRule"/>
</dbReference>
<dbReference type="Proteomes" id="UP001279734">
    <property type="component" value="Unassembled WGS sequence"/>
</dbReference>